<evidence type="ECO:0000313" key="5">
    <source>
        <dbReference type="Proteomes" id="UP000482578"/>
    </source>
</evidence>
<dbReference type="Proteomes" id="UP000482578">
    <property type="component" value="Unassembled WGS sequence"/>
</dbReference>
<dbReference type="InterPro" id="IPR028431">
    <property type="entry name" value="NADP_DH_HndA-like"/>
</dbReference>
<keyword evidence="5" id="KW-1185">Reference proteome</keyword>
<comment type="caution">
    <text evidence="4">The sequence shown here is derived from an EMBL/GenBank/DDBJ whole genome shotgun (WGS) entry which is preliminary data.</text>
</comment>
<dbReference type="EMBL" id="JAAGAA010000005">
    <property type="protein sequence ID" value="NDV12690.1"/>
    <property type="molecule type" value="Genomic_DNA"/>
</dbReference>
<dbReference type="Gene3D" id="3.40.30.10">
    <property type="entry name" value="Glutaredoxin"/>
    <property type="match status" value="1"/>
</dbReference>
<evidence type="ECO:0000256" key="2">
    <source>
        <dbReference type="ARBA" id="ARBA00023004"/>
    </source>
</evidence>
<name>A0A6B2KRC7_9NEIS</name>
<accession>A0A6B2KRC7</accession>
<dbReference type="GO" id="GO:0051536">
    <property type="term" value="F:iron-sulfur cluster binding"/>
    <property type="evidence" value="ECO:0007669"/>
    <property type="project" value="UniProtKB-KW"/>
</dbReference>
<keyword evidence="2" id="KW-0408">Iron</keyword>
<sequence>MTDTLTEDALAALIEQHRGRRGALLPLLHAVQATCGYIPDAAIAPIASALRISRAELEGVISFYADFRRSAPNAHRLRICRAESCRAMGSEALWQAAQSAPSDTDIEVVYCLGACAASPAAEYDGRLLCRLDAARIARLWQEDQP</sequence>
<dbReference type="SUPFAM" id="SSF52833">
    <property type="entry name" value="Thioredoxin-like"/>
    <property type="match status" value="1"/>
</dbReference>
<dbReference type="RefSeq" id="WP_163315900.1">
    <property type="nucleotide sequence ID" value="NZ_JAAGAA010000005.1"/>
</dbReference>
<dbReference type="Gene3D" id="1.10.10.1590">
    <property type="entry name" value="NADH-quinone oxidoreductase subunit E"/>
    <property type="match status" value="1"/>
</dbReference>
<dbReference type="AlphaFoldDB" id="A0A6B2KRC7"/>
<proteinExistence type="predicted"/>
<dbReference type="PANTHER" id="PTHR43342:SF2">
    <property type="entry name" value="POTENTIAL NAD-REDUCING HYDROGENASE SUBUNIT"/>
    <property type="match status" value="1"/>
</dbReference>
<protein>
    <submittedName>
        <fullName evidence="4">NADH-quinone oxidoreductase subunit E</fullName>
    </submittedName>
</protein>
<dbReference type="GO" id="GO:0046872">
    <property type="term" value="F:metal ion binding"/>
    <property type="evidence" value="ECO:0007669"/>
    <property type="project" value="UniProtKB-KW"/>
</dbReference>
<keyword evidence="3" id="KW-0411">Iron-sulfur</keyword>
<evidence type="ECO:0000313" key="4">
    <source>
        <dbReference type="EMBL" id="NDV12690.1"/>
    </source>
</evidence>
<dbReference type="PANTHER" id="PTHR43342">
    <property type="entry name" value="NADH-QUINONE OXIDOREDUCTASE, E SUBUNIT"/>
    <property type="match status" value="1"/>
</dbReference>
<dbReference type="Pfam" id="PF01257">
    <property type="entry name" value="2Fe-2S_thioredx"/>
    <property type="match status" value="1"/>
</dbReference>
<dbReference type="InterPro" id="IPR036249">
    <property type="entry name" value="Thioredoxin-like_sf"/>
</dbReference>
<evidence type="ECO:0000256" key="1">
    <source>
        <dbReference type="ARBA" id="ARBA00022723"/>
    </source>
</evidence>
<gene>
    <name evidence="4" type="ORF">GZH52_07730</name>
</gene>
<dbReference type="InterPro" id="IPR041921">
    <property type="entry name" value="NuoE_N"/>
</dbReference>
<reference evidence="4 5" key="1">
    <citation type="submission" date="2020-02" db="EMBL/GenBank/DDBJ databases">
        <authorList>
            <person name="Yang Z."/>
        </authorList>
    </citation>
    <scope>NUCLEOTIDE SEQUENCE [LARGE SCALE GENOMIC DNA]</scope>
    <source>
        <strain evidence="4 5">HX-7-9</strain>
    </source>
</reference>
<keyword evidence="1" id="KW-0479">Metal-binding</keyword>
<evidence type="ECO:0000256" key="3">
    <source>
        <dbReference type="ARBA" id="ARBA00023014"/>
    </source>
</evidence>
<organism evidence="4 5">
    <name type="scientific">Crenobacter caeni</name>
    <dbReference type="NCBI Taxonomy" id="2705474"/>
    <lineage>
        <taxon>Bacteria</taxon>
        <taxon>Pseudomonadati</taxon>
        <taxon>Pseudomonadota</taxon>
        <taxon>Betaproteobacteria</taxon>
        <taxon>Neisseriales</taxon>
        <taxon>Neisseriaceae</taxon>
        <taxon>Crenobacter</taxon>
    </lineage>
</organism>